<organism evidence="7 8">
    <name type="scientific">Purpureocillium takamizusanense</name>
    <dbReference type="NCBI Taxonomy" id="2060973"/>
    <lineage>
        <taxon>Eukaryota</taxon>
        <taxon>Fungi</taxon>
        <taxon>Dikarya</taxon>
        <taxon>Ascomycota</taxon>
        <taxon>Pezizomycotina</taxon>
        <taxon>Sordariomycetes</taxon>
        <taxon>Hypocreomycetidae</taxon>
        <taxon>Hypocreales</taxon>
        <taxon>Ophiocordycipitaceae</taxon>
        <taxon>Purpureocillium</taxon>
    </lineage>
</organism>
<feature type="region of interest" description="Disordered" evidence="5">
    <location>
        <begin position="24"/>
        <end position="62"/>
    </location>
</feature>
<protein>
    <recommendedName>
        <fullName evidence="1">gamma-glutamylcyclotransferase</fullName>
        <ecNumber evidence="1">4.3.2.9</ecNumber>
    </recommendedName>
</protein>
<gene>
    <name evidence="7" type="ORF">JDV02_003318</name>
</gene>
<feature type="compositionally biased region" description="Pro residues" evidence="5">
    <location>
        <begin position="127"/>
        <end position="142"/>
    </location>
</feature>
<dbReference type="AlphaFoldDB" id="A0A9Q8QDJ6"/>
<dbReference type="PANTHER" id="PTHR12935:SF0">
    <property type="entry name" value="GAMMA-GLUTAMYLCYCLOTRANSFERASE"/>
    <property type="match status" value="1"/>
</dbReference>
<keyword evidence="6" id="KW-0812">Transmembrane</keyword>
<feature type="active site" description="Proton acceptor" evidence="3">
    <location>
        <position position="172"/>
    </location>
</feature>
<feature type="region of interest" description="Disordered" evidence="5">
    <location>
        <begin position="332"/>
        <end position="356"/>
    </location>
</feature>
<name>A0A9Q8QDJ6_9HYPO</name>
<evidence type="ECO:0000256" key="1">
    <source>
        <dbReference type="ARBA" id="ARBA00012346"/>
    </source>
</evidence>
<evidence type="ECO:0000256" key="3">
    <source>
        <dbReference type="PIRSR" id="PIRSR617939-1"/>
    </source>
</evidence>
<proteinExistence type="predicted"/>
<evidence type="ECO:0000256" key="2">
    <source>
        <dbReference type="ARBA" id="ARBA00023239"/>
    </source>
</evidence>
<dbReference type="KEGG" id="ptkz:JDV02_003318"/>
<dbReference type="EC" id="4.3.2.9" evidence="1"/>
<dbReference type="EMBL" id="CP086355">
    <property type="protein sequence ID" value="UNI16936.1"/>
    <property type="molecule type" value="Genomic_DNA"/>
</dbReference>
<dbReference type="Gene3D" id="3.10.490.10">
    <property type="entry name" value="Gamma-glutamyl cyclotransferase-like"/>
    <property type="match status" value="1"/>
</dbReference>
<keyword evidence="6" id="KW-0472">Membrane</keyword>
<dbReference type="Proteomes" id="UP000829364">
    <property type="component" value="Chromosome 2"/>
</dbReference>
<feature type="binding site" evidence="4">
    <location>
        <begin position="68"/>
        <end position="73"/>
    </location>
    <ligand>
        <name>substrate</name>
    </ligand>
</feature>
<evidence type="ECO:0000256" key="5">
    <source>
        <dbReference type="SAM" id="MobiDB-lite"/>
    </source>
</evidence>
<evidence type="ECO:0000313" key="8">
    <source>
        <dbReference type="Proteomes" id="UP000829364"/>
    </source>
</evidence>
<dbReference type="GeneID" id="72065278"/>
<sequence>MPHKTMLEGGPSVASAALDKAELTNSHPRHGTYPSISSIPLTSRERLEQATEDTTPGVDDESPDTVLYLAYGSNLSAETFLGMRKIRPLSQVNVSVPILQLTLDLPGVPYREPCFANVGFRKLPEKPTIPNPTKPKPPPLDPSDPGYEWDGHLMGVVYEVTKKDWRTIMRTEGAGSSYKEIVVPCISIKPNVAAPEKPRFPSLPRPFFARTLYASYVPDDGNDDPRKCTWWHRLTHGRQRPNPGYAQASARYLKLLKDGAREHGLPESIGQILFLGAWAPLLIIFLTMTGLMADETGKLPRWLAGGVTAMFNLMWMSYDSVYSKVFGDGERTEPDGAATSASDAEKTSLLANGNGK</sequence>
<evidence type="ECO:0000313" key="7">
    <source>
        <dbReference type="EMBL" id="UNI16936.1"/>
    </source>
</evidence>
<evidence type="ECO:0000256" key="6">
    <source>
        <dbReference type="SAM" id="Phobius"/>
    </source>
</evidence>
<feature type="region of interest" description="Disordered" evidence="5">
    <location>
        <begin position="125"/>
        <end position="146"/>
    </location>
</feature>
<dbReference type="OrthoDB" id="2017317at2759"/>
<reference evidence="7" key="1">
    <citation type="submission" date="2021-11" db="EMBL/GenBank/DDBJ databases">
        <title>Purpureocillium_takamizusanense_genome.</title>
        <authorList>
            <person name="Nguyen N.-H."/>
        </authorList>
    </citation>
    <scope>NUCLEOTIDE SEQUENCE</scope>
    <source>
        <strain evidence="7">PT3</strain>
    </source>
</reference>
<dbReference type="GO" id="GO:0003839">
    <property type="term" value="F:gamma-glutamylcyclotransferase activity"/>
    <property type="evidence" value="ECO:0007669"/>
    <property type="project" value="UniProtKB-EC"/>
</dbReference>
<accession>A0A9Q8QDJ6</accession>
<evidence type="ECO:0000256" key="4">
    <source>
        <dbReference type="PIRSR" id="PIRSR617939-2"/>
    </source>
</evidence>
<feature type="transmembrane region" description="Helical" evidence="6">
    <location>
        <begin position="272"/>
        <end position="293"/>
    </location>
</feature>
<dbReference type="PANTHER" id="PTHR12935">
    <property type="entry name" value="GAMMA-GLUTAMYLCYCLOTRANSFERASE"/>
    <property type="match status" value="1"/>
</dbReference>
<keyword evidence="6" id="KW-1133">Transmembrane helix</keyword>
<dbReference type="RefSeq" id="XP_047840417.1">
    <property type="nucleotide sequence ID" value="XM_047984443.1"/>
</dbReference>
<dbReference type="InterPro" id="IPR017939">
    <property type="entry name" value="G-Glutamylcylcotransferase"/>
</dbReference>
<keyword evidence="2" id="KW-0456">Lyase</keyword>
<feature type="transmembrane region" description="Helical" evidence="6">
    <location>
        <begin position="299"/>
        <end position="318"/>
    </location>
</feature>
<keyword evidence="8" id="KW-1185">Reference proteome</keyword>